<dbReference type="SMART" id="SM00895">
    <property type="entry name" value="FCD"/>
    <property type="match status" value="1"/>
</dbReference>
<dbReference type="Proteomes" id="UP000005143">
    <property type="component" value="Unassembled WGS sequence"/>
</dbReference>
<accession>H0E661</accession>
<dbReference type="InterPro" id="IPR008920">
    <property type="entry name" value="TF_FadR/GntR_C"/>
</dbReference>
<organism evidence="5 6">
    <name type="scientific">Patulibacter medicamentivorans</name>
    <dbReference type="NCBI Taxonomy" id="1097667"/>
    <lineage>
        <taxon>Bacteria</taxon>
        <taxon>Bacillati</taxon>
        <taxon>Actinomycetota</taxon>
        <taxon>Thermoleophilia</taxon>
        <taxon>Solirubrobacterales</taxon>
        <taxon>Patulibacteraceae</taxon>
        <taxon>Patulibacter</taxon>
    </lineage>
</organism>
<dbReference type="PROSITE" id="PS50949">
    <property type="entry name" value="HTH_GNTR"/>
    <property type="match status" value="1"/>
</dbReference>
<dbReference type="Pfam" id="PF00392">
    <property type="entry name" value="GntR"/>
    <property type="match status" value="1"/>
</dbReference>
<dbReference type="InterPro" id="IPR000524">
    <property type="entry name" value="Tscrpt_reg_HTH_GntR"/>
</dbReference>
<name>H0E661_9ACTN</name>
<evidence type="ECO:0000256" key="2">
    <source>
        <dbReference type="ARBA" id="ARBA00023125"/>
    </source>
</evidence>
<evidence type="ECO:0000256" key="3">
    <source>
        <dbReference type="ARBA" id="ARBA00023163"/>
    </source>
</evidence>
<evidence type="ECO:0000259" key="4">
    <source>
        <dbReference type="PROSITE" id="PS50949"/>
    </source>
</evidence>
<dbReference type="AlphaFoldDB" id="H0E661"/>
<keyword evidence="2" id="KW-0238">DNA-binding</keyword>
<dbReference type="RefSeq" id="WP_007575096.1">
    <property type="nucleotide sequence ID" value="NZ_AGUD01000200.1"/>
</dbReference>
<dbReference type="Gene3D" id="1.10.10.10">
    <property type="entry name" value="Winged helix-like DNA-binding domain superfamily/Winged helix DNA-binding domain"/>
    <property type="match status" value="1"/>
</dbReference>
<dbReference type="Gene3D" id="1.20.120.530">
    <property type="entry name" value="GntR ligand-binding domain-like"/>
    <property type="match status" value="1"/>
</dbReference>
<reference evidence="5 6" key="1">
    <citation type="journal article" date="2013" name="Biodegradation">
        <title>Quantitative proteomic analysis of ibuprofen-degrading Patulibacter sp. strain I11.</title>
        <authorList>
            <person name="Almeida B."/>
            <person name="Kjeldal H."/>
            <person name="Lolas I."/>
            <person name="Knudsen A.D."/>
            <person name="Carvalho G."/>
            <person name="Nielsen K.L."/>
            <person name="Barreto Crespo M.T."/>
            <person name="Stensballe A."/>
            <person name="Nielsen J.L."/>
        </authorList>
    </citation>
    <scope>NUCLEOTIDE SEQUENCE [LARGE SCALE GENOMIC DNA]</scope>
    <source>
        <strain evidence="5 6">I11</strain>
    </source>
</reference>
<evidence type="ECO:0000313" key="6">
    <source>
        <dbReference type="Proteomes" id="UP000005143"/>
    </source>
</evidence>
<dbReference type="SUPFAM" id="SSF48008">
    <property type="entry name" value="GntR ligand-binding domain-like"/>
    <property type="match status" value="1"/>
</dbReference>
<keyword evidence="1" id="KW-0805">Transcription regulation</keyword>
<proteinExistence type="predicted"/>
<dbReference type="SUPFAM" id="SSF46785">
    <property type="entry name" value="Winged helix' DNA-binding domain"/>
    <property type="match status" value="1"/>
</dbReference>
<keyword evidence="6" id="KW-1185">Reference proteome</keyword>
<dbReference type="InterPro" id="IPR011711">
    <property type="entry name" value="GntR_C"/>
</dbReference>
<keyword evidence="3" id="KW-0804">Transcription</keyword>
<dbReference type="PRINTS" id="PR00035">
    <property type="entry name" value="HTHGNTR"/>
</dbReference>
<dbReference type="PANTHER" id="PTHR43537">
    <property type="entry name" value="TRANSCRIPTIONAL REGULATOR, GNTR FAMILY"/>
    <property type="match status" value="1"/>
</dbReference>
<protein>
    <submittedName>
        <fullName evidence="5">Putative L-asparagine operon transcriptional regulator (Repressor) protein GntR family</fullName>
    </submittedName>
</protein>
<comment type="caution">
    <text evidence="5">The sequence shown here is derived from an EMBL/GenBank/DDBJ whole genome shotgun (WGS) entry which is preliminary data.</text>
</comment>
<dbReference type="SMART" id="SM00345">
    <property type="entry name" value="HTH_GNTR"/>
    <property type="match status" value="1"/>
</dbReference>
<dbReference type="EMBL" id="AGUD01000200">
    <property type="protein sequence ID" value="EHN10830.1"/>
    <property type="molecule type" value="Genomic_DNA"/>
</dbReference>
<dbReference type="CDD" id="cd07377">
    <property type="entry name" value="WHTH_GntR"/>
    <property type="match status" value="1"/>
</dbReference>
<dbReference type="GO" id="GO:0003700">
    <property type="term" value="F:DNA-binding transcription factor activity"/>
    <property type="evidence" value="ECO:0007669"/>
    <property type="project" value="InterPro"/>
</dbReference>
<dbReference type="Pfam" id="PF07729">
    <property type="entry name" value="FCD"/>
    <property type="match status" value="1"/>
</dbReference>
<dbReference type="GO" id="GO:0003677">
    <property type="term" value="F:DNA binding"/>
    <property type="evidence" value="ECO:0007669"/>
    <property type="project" value="UniProtKB-KW"/>
</dbReference>
<gene>
    <name evidence="5" type="ORF">PAI11_23110</name>
</gene>
<dbReference type="InterPro" id="IPR036388">
    <property type="entry name" value="WH-like_DNA-bd_sf"/>
</dbReference>
<dbReference type="PANTHER" id="PTHR43537:SF5">
    <property type="entry name" value="UXU OPERON TRANSCRIPTIONAL REGULATOR"/>
    <property type="match status" value="1"/>
</dbReference>
<evidence type="ECO:0000256" key="1">
    <source>
        <dbReference type="ARBA" id="ARBA00023015"/>
    </source>
</evidence>
<evidence type="ECO:0000313" key="5">
    <source>
        <dbReference type="EMBL" id="EHN10830.1"/>
    </source>
</evidence>
<feature type="domain" description="HTH gntR-type" evidence="4">
    <location>
        <begin position="1"/>
        <end position="63"/>
    </location>
</feature>
<dbReference type="InterPro" id="IPR036390">
    <property type="entry name" value="WH_DNA-bd_sf"/>
</dbReference>
<sequence>MAARIRASIVAGELAEGQRLPSEVALAEQSGFSRPTVREALRVLQESGFIERSSPRIFVVRTPTEEPASRAISQALRRRTVTFAALYEALLLLEPELTRLAALRRSDDDLAVLRRIVRAQRDCGGDFLRWCRLDDEFHVAIAEASDNPPLVLARASLGQVIVPTVAQFVTDERTATAATDFHQRILDAVAEGDPDLAALMARRHVEDFRQAWDRSGLEYHQDISALIDAAGVRLTKP</sequence>